<reference evidence="2" key="1">
    <citation type="journal article" date="2020" name="Microorganisms">
        <title>Reliable Identification of Environmental Pseudomonas Isolates Using the rpoD Gene.</title>
        <authorList>
            <consortium name="The Broad Institute Genome Sequencing Platform"/>
            <person name="Girard L."/>
            <person name="Lood C."/>
            <person name="Rokni-Zadeh H."/>
            <person name="van Noort V."/>
            <person name="Lavigne R."/>
            <person name="De Mot R."/>
        </authorList>
    </citation>
    <scope>NUCLEOTIDE SEQUENCE [LARGE SCALE GENOMIC DNA]</scope>
    <source>
        <strain evidence="2">SWRI145</strain>
    </source>
</reference>
<proteinExistence type="predicted"/>
<evidence type="ECO:0008006" key="3">
    <source>
        <dbReference type="Google" id="ProtNLM"/>
    </source>
</evidence>
<evidence type="ECO:0000313" key="2">
    <source>
        <dbReference type="EMBL" id="MBC3294250.1"/>
    </source>
</evidence>
<comment type="caution">
    <text evidence="2">The sequence shown here is derived from an EMBL/GenBank/DDBJ whole genome shotgun (WGS) entry which is preliminary data.</text>
</comment>
<feature type="chain" id="PRO_5034477920" description="Lipoprotein" evidence="1">
    <location>
        <begin position="22"/>
        <end position="144"/>
    </location>
</feature>
<dbReference type="EMBL" id="JABWQF010000014">
    <property type="protein sequence ID" value="MBC3294250.1"/>
    <property type="molecule type" value="Genomic_DNA"/>
</dbReference>
<accession>A0A8H9YUA4</accession>
<gene>
    <name evidence="2" type="ORF">HU722_22250</name>
</gene>
<evidence type="ECO:0000256" key="1">
    <source>
        <dbReference type="SAM" id="SignalP"/>
    </source>
</evidence>
<organism evidence="2">
    <name type="scientific">Pseudomonas tritici</name>
    <dbReference type="NCBI Taxonomy" id="2745518"/>
    <lineage>
        <taxon>Bacteria</taxon>
        <taxon>Pseudomonadati</taxon>
        <taxon>Pseudomonadota</taxon>
        <taxon>Gammaproteobacteria</taxon>
        <taxon>Pseudomonadales</taxon>
        <taxon>Pseudomonadaceae</taxon>
        <taxon>Pseudomonas</taxon>
    </lineage>
</organism>
<feature type="signal peptide" evidence="1">
    <location>
        <begin position="1"/>
        <end position="21"/>
    </location>
</feature>
<sequence length="144" mass="15705">MKKTLIALISLAAVITAPAHAIDAKYRAKLERSGCTQLTEADGTCDINKTKAQNQAAHPQSQMDVTPFIGTWQMFNANGQRLPKLVVGKKGYLFDGNPIETANVPLMTDKGELYLVFTARSITLKSDGNGEWHSPAGQGYLKRQ</sequence>
<keyword evidence="1" id="KW-0732">Signal</keyword>
<name>A0A8H9YUA4_9PSED</name>
<dbReference type="AlphaFoldDB" id="A0A8H9YUA4"/>
<protein>
    <recommendedName>
        <fullName evidence="3">Lipoprotein</fullName>
    </recommendedName>
</protein>